<dbReference type="Gene3D" id="2.60.220.30">
    <property type="match status" value="1"/>
</dbReference>
<dbReference type="GO" id="GO:0016020">
    <property type="term" value="C:membrane"/>
    <property type="evidence" value="ECO:0007669"/>
    <property type="project" value="InterPro"/>
</dbReference>
<feature type="compositionally biased region" description="Low complexity" evidence="1">
    <location>
        <begin position="27"/>
        <end position="40"/>
    </location>
</feature>
<organism evidence="5">
    <name type="scientific">Nippostrongylus brasiliensis</name>
    <name type="common">Rat hookworm</name>
    <dbReference type="NCBI Taxonomy" id="27835"/>
    <lineage>
        <taxon>Eukaryota</taxon>
        <taxon>Metazoa</taxon>
        <taxon>Ecdysozoa</taxon>
        <taxon>Nematoda</taxon>
        <taxon>Chromadorea</taxon>
        <taxon>Rhabditida</taxon>
        <taxon>Rhabditina</taxon>
        <taxon>Rhabditomorpha</taxon>
        <taxon>Strongyloidea</taxon>
        <taxon>Heligmosomidae</taxon>
        <taxon>Nippostrongylus</taxon>
    </lineage>
</organism>
<proteinExistence type="predicted"/>
<reference evidence="5" key="1">
    <citation type="submission" date="2017-02" db="UniProtKB">
        <authorList>
            <consortium name="WormBaseParasite"/>
        </authorList>
    </citation>
    <scope>IDENTIFICATION</scope>
</reference>
<sequence length="253" mass="27330">MPLQPPNPDMYSPREDKPVLPVGTNCSYPSYSGDGSSVSSGPPPRYPRGSSQPIVAKPVIAPKPQLYTDSVVRNRWNDNVTPEPSSRADSPGLISNSISLASPHLMQMHYCFPQIQEPTIVEETNAVIGHEGGVLNCPASGVELRVPKGAIPSGESHEIYVKVCRDGDSPPIDKAKGETLLSPLVMCGPQGLSFLTPCELRLPHCTPVDSDGQWSFSLKAGEGGEWQHMDVQPQKSSNNSSDKQFLSVMITHF</sequence>
<dbReference type="SMART" id="SM00218">
    <property type="entry name" value="ZU5"/>
    <property type="match status" value="1"/>
</dbReference>
<feature type="domain" description="ZU5" evidence="2">
    <location>
        <begin position="122"/>
        <end position="253"/>
    </location>
</feature>
<keyword evidence="4" id="KW-1185">Reference proteome</keyword>
<evidence type="ECO:0000313" key="5">
    <source>
        <dbReference type="WBParaSite" id="NBR_0001969101-mRNA-1"/>
    </source>
</evidence>
<feature type="region of interest" description="Disordered" evidence="1">
    <location>
        <begin position="1"/>
        <end position="56"/>
    </location>
</feature>
<dbReference type="GO" id="GO:0005042">
    <property type="term" value="F:netrin receptor activity"/>
    <property type="evidence" value="ECO:0007669"/>
    <property type="project" value="InterPro"/>
</dbReference>
<gene>
    <name evidence="3" type="ORF">NBR_LOCUS19692</name>
</gene>
<dbReference type="PROSITE" id="PS51145">
    <property type="entry name" value="ZU5"/>
    <property type="match status" value="1"/>
</dbReference>
<accession>A0A0N4YR19</accession>
<evidence type="ECO:0000259" key="2">
    <source>
        <dbReference type="PROSITE" id="PS51145"/>
    </source>
</evidence>
<dbReference type="PANTHER" id="PTHR12582:SF47">
    <property type="entry name" value="NETRIN RECEPTOR UNC-5"/>
    <property type="match status" value="1"/>
</dbReference>
<dbReference type="Pfam" id="PF00791">
    <property type="entry name" value="ZU5"/>
    <property type="match status" value="1"/>
</dbReference>
<evidence type="ECO:0000313" key="4">
    <source>
        <dbReference type="Proteomes" id="UP000271162"/>
    </source>
</evidence>
<dbReference type="AlphaFoldDB" id="A0A0N4YR19"/>
<dbReference type="STRING" id="27835.A0A0N4YR19"/>
<dbReference type="Proteomes" id="UP000271162">
    <property type="component" value="Unassembled WGS sequence"/>
</dbReference>
<evidence type="ECO:0000313" key="3">
    <source>
        <dbReference type="EMBL" id="VDL83428.1"/>
    </source>
</evidence>
<dbReference type="InterPro" id="IPR037936">
    <property type="entry name" value="UNC5A-D"/>
</dbReference>
<evidence type="ECO:0000256" key="1">
    <source>
        <dbReference type="SAM" id="MobiDB-lite"/>
    </source>
</evidence>
<feature type="region of interest" description="Disordered" evidence="1">
    <location>
        <begin position="70"/>
        <end position="94"/>
    </location>
</feature>
<name>A0A0N4YR19_NIPBR</name>
<reference evidence="3 4" key="2">
    <citation type="submission" date="2018-11" db="EMBL/GenBank/DDBJ databases">
        <authorList>
            <consortium name="Pathogen Informatics"/>
        </authorList>
    </citation>
    <scope>NUCLEOTIDE SEQUENCE [LARGE SCALE GENOMIC DNA]</scope>
</reference>
<dbReference type="EMBL" id="UYSL01024392">
    <property type="protein sequence ID" value="VDL83428.1"/>
    <property type="molecule type" value="Genomic_DNA"/>
</dbReference>
<protein>
    <submittedName>
        <fullName evidence="5">ZU5 domain-containing protein</fullName>
    </submittedName>
</protein>
<dbReference type="InterPro" id="IPR000906">
    <property type="entry name" value="ZU5_dom"/>
</dbReference>
<dbReference type="WBParaSite" id="NBR_0001969101-mRNA-1">
    <property type="protein sequence ID" value="NBR_0001969101-mRNA-1"/>
    <property type="gene ID" value="NBR_0001969101"/>
</dbReference>
<feature type="compositionally biased region" description="Polar residues" evidence="1">
    <location>
        <begin position="77"/>
        <end position="94"/>
    </location>
</feature>
<dbReference type="PANTHER" id="PTHR12582">
    <property type="entry name" value="NETRIN RECEPTOR UNC5"/>
    <property type="match status" value="1"/>
</dbReference>